<evidence type="ECO:0000313" key="1">
    <source>
        <dbReference type="EMBL" id="KAL1518494.1"/>
    </source>
</evidence>
<reference evidence="1 2" key="1">
    <citation type="journal article" date="2024" name="Science">
        <title>Giant polyketide synthase enzymes in the biosynthesis of giant marine polyether toxins.</title>
        <authorList>
            <person name="Fallon T.R."/>
            <person name="Shende V.V."/>
            <person name="Wierzbicki I.H."/>
            <person name="Pendleton A.L."/>
            <person name="Watervoot N.F."/>
            <person name="Auber R.P."/>
            <person name="Gonzalez D.J."/>
            <person name="Wisecaver J.H."/>
            <person name="Moore B.S."/>
        </authorList>
    </citation>
    <scope>NUCLEOTIDE SEQUENCE [LARGE SCALE GENOMIC DNA]</scope>
    <source>
        <strain evidence="1 2">12B1</strain>
    </source>
</reference>
<sequence length="253" mass="28211">MSLLGSCLTFPNDDMYRALMRVLVYLGRSPKVGITFSRHQDFKLRCLLPIATGPSRDRRLAIVCSSAAEWCRLALIGSTASPCLRRKPSWLRSPIALSNCCLCARCCKLELGVEFDEPIEVCTDNKGAFDLCHRYTSAQNSRHIDRKLFKMRELRGAGDVTVRHIPTDLNPADLFTKLESVAQSEVREVSPSSVEHSYVWWCAAFACVIDRAYVTLDSWDVGAMAHAGGVVRPPCGPTPSYPDINAYTYLTTR</sequence>
<comment type="caution">
    <text evidence="1">The sequence shown here is derived from an EMBL/GenBank/DDBJ whole genome shotgun (WGS) entry which is preliminary data.</text>
</comment>
<evidence type="ECO:0000313" key="2">
    <source>
        <dbReference type="Proteomes" id="UP001515480"/>
    </source>
</evidence>
<dbReference type="AlphaFoldDB" id="A0AB34J9Z9"/>
<keyword evidence="2" id="KW-1185">Reference proteome</keyword>
<dbReference type="Proteomes" id="UP001515480">
    <property type="component" value="Unassembled WGS sequence"/>
</dbReference>
<gene>
    <name evidence="1" type="ORF">AB1Y20_002785</name>
</gene>
<dbReference type="CDD" id="cd09272">
    <property type="entry name" value="RNase_HI_RT_Ty1"/>
    <property type="match status" value="1"/>
</dbReference>
<protein>
    <recommendedName>
        <fullName evidence="3">Reverse transcriptase Ty1/copia-type domain-containing protein</fullName>
    </recommendedName>
</protein>
<proteinExistence type="predicted"/>
<organism evidence="1 2">
    <name type="scientific">Prymnesium parvum</name>
    <name type="common">Toxic golden alga</name>
    <dbReference type="NCBI Taxonomy" id="97485"/>
    <lineage>
        <taxon>Eukaryota</taxon>
        <taxon>Haptista</taxon>
        <taxon>Haptophyta</taxon>
        <taxon>Prymnesiophyceae</taxon>
        <taxon>Prymnesiales</taxon>
        <taxon>Prymnesiaceae</taxon>
        <taxon>Prymnesium</taxon>
    </lineage>
</organism>
<name>A0AB34J9Z9_PRYPA</name>
<dbReference type="EMBL" id="JBGBPQ010000010">
    <property type="protein sequence ID" value="KAL1518494.1"/>
    <property type="molecule type" value="Genomic_DNA"/>
</dbReference>
<accession>A0AB34J9Z9</accession>
<evidence type="ECO:0008006" key="3">
    <source>
        <dbReference type="Google" id="ProtNLM"/>
    </source>
</evidence>